<gene>
    <name evidence="2" type="ORF">BJEO58_02641</name>
</gene>
<evidence type="ECO:0000313" key="2">
    <source>
        <dbReference type="EMBL" id="SMY13033.1"/>
    </source>
</evidence>
<dbReference type="RefSeq" id="WP_101589946.1">
    <property type="nucleotide sequence ID" value="NZ_FXZM01000015.1"/>
</dbReference>
<evidence type="ECO:0000313" key="3">
    <source>
        <dbReference type="Proteomes" id="UP000234462"/>
    </source>
</evidence>
<dbReference type="EMBL" id="FXZM01000015">
    <property type="protein sequence ID" value="SMY13033.1"/>
    <property type="molecule type" value="Genomic_DNA"/>
</dbReference>
<dbReference type="AlphaFoldDB" id="A0A2H1L9A3"/>
<feature type="compositionally biased region" description="Low complexity" evidence="1">
    <location>
        <begin position="99"/>
        <end position="111"/>
    </location>
</feature>
<sequence length="145" mass="16077">MCSHVTPEPRALIDLDQAGRLWFFARVPYDQVDDELDTRDATLTIVGDSCWISVLGRATPHHVDLQQMPGSWRMDPQVEHEPGEHRPMLFAVRPSTAHSGSSPGSTPVSTSMRGDVSEPLLEPYSPISGPARHRLQTLTESEHLS</sequence>
<dbReference type="OrthoDB" id="1432662at2"/>
<keyword evidence="3" id="KW-1185">Reference proteome</keyword>
<reference evidence="3" key="1">
    <citation type="submission" date="2017-03" db="EMBL/GenBank/DDBJ databases">
        <authorList>
            <person name="Monnet C."/>
        </authorList>
    </citation>
    <scope>NUCLEOTIDE SEQUENCE [LARGE SCALE GENOMIC DNA]</scope>
    <source>
        <strain evidence="3">SJ5-8</strain>
    </source>
</reference>
<name>A0A2H1L9A3_9MICO</name>
<evidence type="ECO:0000256" key="1">
    <source>
        <dbReference type="SAM" id="MobiDB-lite"/>
    </source>
</evidence>
<feature type="region of interest" description="Disordered" evidence="1">
    <location>
        <begin position="66"/>
        <end position="145"/>
    </location>
</feature>
<feature type="compositionally biased region" description="Basic and acidic residues" evidence="1">
    <location>
        <begin position="76"/>
        <end position="87"/>
    </location>
</feature>
<organism evidence="2 3">
    <name type="scientific">Brevibacterium jeotgali</name>
    <dbReference type="NCBI Taxonomy" id="1262550"/>
    <lineage>
        <taxon>Bacteria</taxon>
        <taxon>Bacillati</taxon>
        <taxon>Actinomycetota</taxon>
        <taxon>Actinomycetes</taxon>
        <taxon>Micrococcales</taxon>
        <taxon>Brevibacteriaceae</taxon>
        <taxon>Brevibacterium</taxon>
    </lineage>
</organism>
<proteinExistence type="predicted"/>
<protein>
    <submittedName>
        <fullName evidence="2">Uncharacterized protein</fullName>
    </submittedName>
</protein>
<dbReference type="Proteomes" id="UP000234462">
    <property type="component" value="Unassembled WGS sequence"/>
</dbReference>
<accession>A0A2H1L9A3</accession>